<dbReference type="PANTHER" id="PTHR24422:SF26">
    <property type="entry name" value="CHEMOTAXIS PROTEIN METHYLTRANSFERASE"/>
    <property type="match status" value="1"/>
</dbReference>
<dbReference type="AlphaFoldDB" id="A0A1H3KEW9"/>
<reference evidence="7 8" key="1">
    <citation type="submission" date="2016-10" db="EMBL/GenBank/DDBJ databases">
        <authorList>
            <person name="de Groot N.N."/>
        </authorList>
    </citation>
    <scope>NUCLEOTIDE SEQUENCE [LARGE SCALE GENOMIC DNA]</scope>
    <source>
        <strain evidence="7 8">APO</strain>
    </source>
</reference>
<protein>
    <recommendedName>
        <fullName evidence="2">protein-glutamate O-methyltransferase</fullName>
        <ecNumber evidence="2">2.1.1.80</ecNumber>
    </recommendedName>
</protein>
<dbReference type="EC" id="2.1.1.80" evidence="2"/>
<dbReference type="SMART" id="SM00138">
    <property type="entry name" value="MeTrc"/>
    <property type="match status" value="1"/>
</dbReference>
<dbReference type="InterPro" id="IPR026024">
    <property type="entry name" value="Chemotaxis_MeTrfase_CheR"/>
</dbReference>
<comment type="catalytic activity">
    <reaction evidence="1">
        <text>L-glutamyl-[protein] + S-adenosyl-L-methionine = [protein]-L-glutamate 5-O-methyl ester + S-adenosyl-L-homocysteine</text>
        <dbReference type="Rhea" id="RHEA:24452"/>
        <dbReference type="Rhea" id="RHEA-COMP:10208"/>
        <dbReference type="Rhea" id="RHEA-COMP:10311"/>
        <dbReference type="ChEBI" id="CHEBI:29973"/>
        <dbReference type="ChEBI" id="CHEBI:57856"/>
        <dbReference type="ChEBI" id="CHEBI:59789"/>
        <dbReference type="ChEBI" id="CHEBI:82795"/>
        <dbReference type="EC" id="2.1.1.80"/>
    </reaction>
</comment>
<evidence type="ECO:0000256" key="1">
    <source>
        <dbReference type="ARBA" id="ARBA00001541"/>
    </source>
</evidence>
<dbReference type="PROSITE" id="PS50123">
    <property type="entry name" value="CHER"/>
    <property type="match status" value="1"/>
</dbReference>
<evidence type="ECO:0000313" key="7">
    <source>
        <dbReference type="EMBL" id="SDY50673.1"/>
    </source>
</evidence>
<evidence type="ECO:0000259" key="6">
    <source>
        <dbReference type="PROSITE" id="PS50123"/>
    </source>
</evidence>
<dbReference type="InterPro" id="IPR029063">
    <property type="entry name" value="SAM-dependent_MTases_sf"/>
</dbReference>
<dbReference type="InterPro" id="IPR022641">
    <property type="entry name" value="CheR_N"/>
</dbReference>
<name>A0A1H3KEW9_9FIRM</name>
<dbReference type="InterPro" id="IPR022642">
    <property type="entry name" value="CheR_C"/>
</dbReference>
<sequence>MLSITEREFYQLAGFIHEHYGIRLKKEKKTLVLGRLGNTITRQGFQNFSEYYQHLQSDKTGKAVFELLDKITTNHTFFMREPQHFAFLKEEVLPWLEKSVADKDLRIWSAGCSKGQEPYTLAMILNDYFGLKIDQWNTDILATDISSAALKSAVQGDYSAEEVQGLPKYWLKKYFLKQQEEKYVVKEALKQQVVFRNFNLMNVSFPFKKKFHVIFCRNVMIYFDTETKKQLIKKFYHQLQPGGYLFIGHSETLGNDKCGFHYIRPATYRRG</sequence>
<gene>
    <name evidence="7" type="ORF">SAMN05192546_102333</name>
</gene>
<dbReference type="STRING" id="159292.SAMN05192546_102333"/>
<dbReference type="InterPro" id="IPR036804">
    <property type="entry name" value="CheR_N_sf"/>
</dbReference>
<dbReference type="Gene3D" id="1.10.155.10">
    <property type="entry name" value="Chemotaxis receptor methyltransferase CheR, N-terminal domain"/>
    <property type="match status" value="1"/>
</dbReference>
<dbReference type="PIRSF" id="PIRSF000410">
    <property type="entry name" value="CheR"/>
    <property type="match status" value="1"/>
</dbReference>
<proteinExistence type="predicted"/>
<keyword evidence="3 7" id="KW-0489">Methyltransferase</keyword>
<dbReference type="SUPFAM" id="SSF47757">
    <property type="entry name" value="Chemotaxis receptor methyltransferase CheR, N-terminal domain"/>
    <property type="match status" value="1"/>
</dbReference>
<keyword evidence="5" id="KW-0949">S-adenosyl-L-methionine</keyword>
<dbReference type="EMBL" id="FNPV01000002">
    <property type="protein sequence ID" value="SDY50673.1"/>
    <property type="molecule type" value="Genomic_DNA"/>
</dbReference>
<dbReference type="Gene3D" id="3.40.50.150">
    <property type="entry name" value="Vaccinia Virus protein VP39"/>
    <property type="match status" value="1"/>
</dbReference>
<evidence type="ECO:0000256" key="5">
    <source>
        <dbReference type="ARBA" id="ARBA00022691"/>
    </source>
</evidence>
<dbReference type="PRINTS" id="PR00996">
    <property type="entry name" value="CHERMTFRASE"/>
</dbReference>
<keyword evidence="8" id="KW-1185">Reference proteome</keyword>
<evidence type="ECO:0000256" key="2">
    <source>
        <dbReference type="ARBA" id="ARBA00012534"/>
    </source>
</evidence>
<dbReference type="SUPFAM" id="SSF53335">
    <property type="entry name" value="S-adenosyl-L-methionine-dependent methyltransferases"/>
    <property type="match status" value="1"/>
</dbReference>
<feature type="domain" description="CheR-type methyltransferase" evidence="6">
    <location>
        <begin position="1"/>
        <end position="271"/>
    </location>
</feature>
<dbReference type="Pfam" id="PF03705">
    <property type="entry name" value="CheR_N"/>
    <property type="match status" value="1"/>
</dbReference>
<dbReference type="GO" id="GO:0008983">
    <property type="term" value="F:protein-glutamate O-methyltransferase activity"/>
    <property type="evidence" value="ECO:0007669"/>
    <property type="project" value="UniProtKB-EC"/>
</dbReference>
<dbReference type="Proteomes" id="UP000199230">
    <property type="component" value="Unassembled WGS sequence"/>
</dbReference>
<dbReference type="InterPro" id="IPR050903">
    <property type="entry name" value="Bact_Chemotaxis_MeTrfase"/>
</dbReference>
<organism evidence="7 8">
    <name type="scientific">Tindallia californiensis</name>
    <dbReference type="NCBI Taxonomy" id="159292"/>
    <lineage>
        <taxon>Bacteria</taxon>
        <taxon>Bacillati</taxon>
        <taxon>Bacillota</taxon>
        <taxon>Clostridia</taxon>
        <taxon>Peptostreptococcales</taxon>
        <taxon>Tindalliaceae</taxon>
        <taxon>Tindallia</taxon>
    </lineage>
</organism>
<dbReference type="OrthoDB" id="9816309at2"/>
<evidence type="ECO:0000313" key="8">
    <source>
        <dbReference type="Proteomes" id="UP000199230"/>
    </source>
</evidence>
<dbReference type="CDD" id="cd02440">
    <property type="entry name" value="AdoMet_MTases"/>
    <property type="match status" value="1"/>
</dbReference>
<dbReference type="RefSeq" id="WP_093311302.1">
    <property type="nucleotide sequence ID" value="NZ_FNPV01000002.1"/>
</dbReference>
<dbReference type="InterPro" id="IPR000780">
    <property type="entry name" value="CheR_MeTrfase"/>
</dbReference>
<evidence type="ECO:0000256" key="4">
    <source>
        <dbReference type="ARBA" id="ARBA00022679"/>
    </source>
</evidence>
<dbReference type="Pfam" id="PF01739">
    <property type="entry name" value="CheR"/>
    <property type="match status" value="1"/>
</dbReference>
<evidence type="ECO:0000256" key="3">
    <source>
        <dbReference type="ARBA" id="ARBA00022603"/>
    </source>
</evidence>
<keyword evidence="4 7" id="KW-0808">Transferase</keyword>
<dbReference type="GO" id="GO:0032259">
    <property type="term" value="P:methylation"/>
    <property type="evidence" value="ECO:0007669"/>
    <property type="project" value="UniProtKB-KW"/>
</dbReference>
<dbReference type="PANTHER" id="PTHR24422">
    <property type="entry name" value="CHEMOTAXIS PROTEIN METHYLTRANSFERASE"/>
    <property type="match status" value="1"/>
</dbReference>
<accession>A0A1H3KEW9</accession>